<protein>
    <recommendedName>
        <fullName evidence="4">DUF456 domain-containing protein</fullName>
    </recommendedName>
</protein>
<evidence type="ECO:0008006" key="4">
    <source>
        <dbReference type="Google" id="ProtNLM"/>
    </source>
</evidence>
<evidence type="ECO:0000256" key="1">
    <source>
        <dbReference type="SAM" id="Phobius"/>
    </source>
</evidence>
<dbReference type="Pfam" id="PF04306">
    <property type="entry name" value="DUF456"/>
    <property type="match status" value="1"/>
</dbReference>
<dbReference type="EMBL" id="BJYX01000004">
    <property type="protein sequence ID" value="GEO29291.1"/>
    <property type="molecule type" value="Genomic_DNA"/>
</dbReference>
<name>A0A512CYI8_9MICO</name>
<feature type="transmembrane region" description="Helical" evidence="1">
    <location>
        <begin position="131"/>
        <end position="159"/>
    </location>
</feature>
<feature type="transmembrane region" description="Helical" evidence="1">
    <location>
        <begin position="7"/>
        <end position="40"/>
    </location>
</feature>
<evidence type="ECO:0000313" key="3">
    <source>
        <dbReference type="Proteomes" id="UP000321534"/>
    </source>
</evidence>
<dbReference type="Proteomes" id="UP000321534">
    <property type="component" value="Unassembled WGS sequence"/>
</dbReference>
<evidence type="ECO:0000313" key="2">
    <source>
        <dbReference type="EMBL" id="GEO29291.1"/>
    </source>
</evidence>
<accession>A0A512CYI8</accession>
<keyword evidence="1" id="KW-0472">Membrane</keyword>
<dbReference type="OrthoDB" id="3577600at2"/>
<dbReference type="AlphaFoldDB" id="A0A512CYI8"/>
<keyword evidence="1" id="KW-0812">Transmembrane</keyword>
<organism evidence="2 3">
    <name type="scientific">Terrabacter aerolatus</name>
    <dbReference type="NCBI Taxonomy" id="422442"/>
    <lineage>
        <taxon>Bacteria</taxon>
        <taxon>Bacillati</taxon>
        <taxon>Actinomycetota</taxon>
        <taxon>Actinomycetes</taxon>
        <taxon>Micrococcales</taxon>
        <taxon>Intrasporangiaceae</taxon>
        <taxon>Terrabacter</taxon>
    </lineage>
</organism>
<feature type="transmembrane region" description="Helical" evidence="1">
    <location>
        <begin position="46"/>
        <end position="68"/>
    </location>
</feature>
<sequence>MITATNVLVLLAMVVGTVGIVVPVLPGLVVVWGAVLVWAIGRQDGPGWLALGIATIVYAVGLVAKYLLPGRRMRTAGVDGVIVAVALVVAVVGFFVVPVVGGPVGFVLAIYVLELAKRREHAGAWRATLSAIRAVGLNIGIELATAFAIVATWSVAVYVTSG</sequence>
<dbReference type="InterPro" id="IPR007403">
    <property type="entry name" value="DUF456"/>
</dbReference>
<gene>
    <name evidence="2" type="ORF">TAE01_11010</name>
</gene>
<proteinExistence type="predicted"/>
<keyword evidence="3" id="KW-1185">Reference proteome</keyword>
<keyword evidence="1" id="KW-1133">Transmembrane helix</keyword>
<comment type="caution">
    <text evidence="2">The sequence shown here is derived from an EMBL/GenBank/DDBJ whole genome shotgun (WGS) entry which is preliminary data.</text>
</comment>
<feature type="transmembrane region" description="Helical" evidence="1">
    <location>
        <begin position="80"/>
        <end position="111"/>
    </location>
</feature>
<reference evidence="2 3" key="1">
    <citation type="submission" date="2019-07" db="EMBL/GenBank/DDBJ databases">
        <title>Whole genome shotgun sequence of Terrabacter aerolatus NBRC 106305.</title>
        <authorList>
            <person name="Hosoyama A."/>
            <person name="Uohara A."/>
            <person name="Ohji S."/>
            <person name="Ichikawa N."/>
        </authorList>
    </citation>
    <scope>NUCLEOTIDE SEQUENCE [LARGE SCALE GENOMIC DNA]</scope>
    <source>
        <strain evidence="2 3">NBRC 106305</strain>
    </source>
</reference>
<dbReference type="RefSeq" id="WP_147064248.1">
    <property type="nucleotide sequence ID" value="NZ_BAAARO010000023.1"/>
</dbReference>